<keyword evidence="2" id="KW-1185">Reference proteome</keyword>
<evidence type="ECO:0000313" key="2">
    <source>
        <dbReference type="Proteomes" id="UP000735302"/>
    </source>
</evidence>
<dbReference type="AlphaFoldDB" id="A0AAV3ZAP7"/>
<evidence type="ECO:0000313" key="1">
    <source>
        <dbReference type="EMBL" id="GFN91492.1"/>
    </source>
</evidence>
<proteinExistence type="predicted"/>
<gene>
    <name evidence="1" type="ORF">PoB_001799800</name>
</gene>
<protein>
    <submittedName>
        <fullName evidence="1">Lipoyl synthase, mitochondrial</fullName>
    </submittedName>
</protein>
<dbReference type="EMBL" id="BLXT01002143">
    <property type="protein sequence ID" value="GFN91492.1"/>
    <property type="molecule type" value="Genomic_DNA"/>
</dbReference>
<sequence>MVDKTIVHQTAAIQRVPKRVQTHPHALLRVMQRQYASLTKDQKEKLAEGPSLEDFIAGNDQLKGYDGEEGIKRVKGEQ</sequence>
<comment type="caution">
    <text evidence="1">The sequence shown here is derived from an EMBL/GenBank/DDBJ whole genome shotgun (WGS) entry which is preliminary data.</text>
</comment>
<dbReference type="Proteomes" id="UP000735302">
    <property type="component" value="Unassembled WGS sequence"/>
</dbReference>
<reference evidence="1 2" key="1">
    <citation type="journal article" date="2021" name="Elife">
        <title>Chloroplast acquisition without the gene transfer in kleptoplastic sea slugs, Plakobranchus ocellatus.</title>
        <authorList>
            <person name="Maeda T."/>
            <person name="Takahashi S."/>
            <person name="Yoshida T."/>
            <person name="Shimamura S."/>
            <person name="Takaki Y."/>
            <person name="Nagai Y."/>
            <person name="Toyoda A."/>
            <person name="Suzuki Y."/>
            <person name="Arimoto A."/>
            <person name="Ishii H."/>
            <person name="Satoh N."/>
            <person name="Nishiyama T."/>
            <person name="Hasebe M."/>
            <person name="Maruyama T."/>
            <person name="Minagawa J."/>
            <person name="Obokata J."/>
            <person name="Shigenobu S."/>
        </authorList>
    </citation>
    <scope>NUCLEOTIDE SEQUENCE [LARGE SCALE GENOMIC DNA]</scope>
</reference>
<name>A0AAV3ZAP7_9GAST</name>
<organism evidence="1 2">
    <name type="scientific">Plakobranchus ocellatus</name>
    <dbReference type="NCBI Taxonomy" id="259542"/>
    <lineage>
        <taxon>Eukaryota</taxon>
        <taxon>Metazoa</taxon>
        <taxon>Spiralia</taxon>
        <taxon>Lophotrochozoa</taxon>
        <taxon>Mollusca</taxon>
        <taxon>Gastropoda</taxon>
        <taxon>Heterobranchia</taxon>
        <taxon>Euthyneura</taxon>
        <taxon>Panpulmonata</taxon>
        <taxon>Sacoglossa</taxon>
        <taxon>Placobranchoidea</taxon>
        <taxon>Plakobranchidae</taxon>
        <taxon>Plakobranchus</taxon>
    </lineage>
</organism>
<accession>A0AAV3ZAP7</accession>